<evidence type="ECO:0000313" key="1">
    <source>
        <dbReference type="EMBL" id="XCN28072.1"/>
    </source>
</evidence>
<accession>A0AAU8KZ57</accession>
<protein>
    <submittedName>
        <fullName evidence="1">Uncharacterized protein</fullName>
    </submittedName>
</protein>
<sequence length="132" mass="15773">MRTEAEYQQYLYNLLMEHAPSDLPLKAQAKEKWGNGQFQQFSKYYLSNIQVFLKRNGIPYDRQPVGERQTMWFRSFVIHSVASVMYKHFISFDEAIDPKYAEERWEEAVYNNLPAEWRYAFINSTKEELLGA</sequence>
<organism evidence="1">
    <name type="scientific">Serratia phage Kevin</name>
    <dbReference type="NCBI Taxonomy" id="3161161"/>
    <lineage>
        <taxon>Viruses</taxon>
        <taxon>Duplodnaviria</taxon>
        <taxon>Heunggongvirae</taxon>
        <taxon>Uroviricota</taxon>
        <taxon>Caudoviricetes</taxon>
        <taxon>Pantevenvirales</taxon>
        <taxon>Ackermannviridae</taxon>
        <taxon>Miltonvirus</taxon>
    </lineage>
</organism>
<name>A0AAU8KZ57_9CAUD</name>
<proteinExistence type="predicted"/>
<dbReference type="EMBL" id="PP869623">
    <property type="protein sequence ID" value="XCN28072.1"/>
    <property type="molecule type" value="Genomic_DNA"/>
</dbReference>
<reference evidence="1" key="1">
    <citation type="submission" date="2024-06" db="EMBL/GenBank/DDBJ databases">
        <authorList>
            <person name="Melgar S."/>
            <person name="Ryabinky S."/>
            <person name="Merugu K."/>
            <person name="Desisa B."/>
            <person name="Truong H."/>
            <person name="Jamal R."/>
            <person name="Sandhu A."/>
            <person name="Johnson A."/>
        </authorList>
    </citation>
    <scope>NUCLEOTIDE SEQUENCE</scope>
</reference>